<evidence type="ECO:0000256" key="8">
    <source>
        <dbReference type="ARBA" id="ARBA00022840"/>
    </source>
</evidence>
<dbReference type="Gene3D" id="3.10.310.40">
    <property type="match status" value="1"/>
</dbReference>
<dbReference type="GO" id="GO:0005524">
    <property type="term" value="F:ATP binding"/>
    <property type="evidence" value="ECO:0007669"/>
    <property type="project" value="UniProtKB-KW"/>
</dbReference>
<keyword evidence="5" id="KW-0436">Ligase</keyword>
<evidence type="ECO:0000256" key="4">
    <source>
        <dbReference type="ARBA" id="ARBA00022555"/>
    </source>
</evidence>
<proteinExistence type="inferred from homology"/>
<dbReference type="FunFam" id="3.10.310.40:FF:000001">
    <property type="entry name" value="Alanine--tRNA ligase"/>
    <property type="match status" value="1"/>
</dbReference>
<dbReference type="InterPro" id="IPR009000">
    <property type="entry name" value="Transl_B-barrel_sf"/>
</dbReference>
<dbReference type="InterPro" id="IPR018165">
    <property type="entry name" value="Ala-tRNA-synth_IIc_core"/>
</dbReference>
<dbReference type="Gene3D" id="6.10.250.550">
    <property type="match status" value="1"/>
</dbReference>
<dbReference type="InterPro" id="IPR018163">
    <property type="entry name" value="Thr/Ala-tRNA-synth_IIc_edit"/>
</dbReference>
<dbReference type="Proteomes" id="UP000831768">
    <property type="component" value="Plasmid unnamed2"/>
</dbReference>
<evidence type="ECO:0000313" key="14">
    <source>
        <dbReference type="EMBL" id="UPM44894.1"/>
    </source>
</evidence>
<keyword evidence="7" id="KW-0862">Zinc</keyword>
<dbReference type="GeneID" id="71929592"/>
<dbReference type="PANTHER" id="PTHR11777">
    <property type="entry name" value="ALANYL-TRNA SYNTHETASE"/>
    <property type="match status" value="1"/>
</dbReference>
<comment type="similarity">
    <text evidence="1">Belongs to the class-II aminoacyl-tRNA synthetase family.</text>
</comment>
<dbReference type="Pfam" id="PF02272">
    <property type="entry name" value="DHHA1"/>
    <property type="match status" value="1"/>
</dbReference>
<dbReference type="KEGG" id="haad:MW046_16055"/>
<gene>
    <name evidence="14" type="ORF">MW046_16055</name>
</gene>
<keyword evidence="14" id="KW-0614">Plasmid</keyword>
<keyword evidence="8" id="KW-0067">ATP-binding</keyword>
<evidence type="ECO:0000313" key="15">
    <source>
        <dbReference type="Proteomes" id="UP000831768"/>
    </source>
</evidence>
<dbReference type="AlphaFoldDB" id="A0A8U0A7B1"/>
<sequence length="401" mass="43166">MLAELGENLAAAEPYVTDFKATVEAIDGHEVRLDQTYFYAEGGGQPADRGTLAGIDVVDVQTRDGKTVHTLDTSPTFEIGDTVDGNVSDDFRTYCMRAHTASHLVYGVGRTLFDDHGYGGFDIGEKKVRLDFKTSRDSTDVNELTFERMINEVVWESKDVTWEEMNTEAACNRSDIVFNLSDDAAEAETVRIVEIIGWDIAACGGTHVRNTREIGPVKVVDVSNPGSGLVRVEFAVGPHAIDAQIDETRNANRTADVLDTSVDNLPKRARSLLEEKTSLEDELAELSERLLETQLDTLQDDVVSKDGNRWLVGEVDAVGANAVSERIDDLVGDTADIVVLTGSDGSTFVVVGTTGELDANEIIQDVTDEFGGGGGGRPSLAQGGGLSADPKTVVEYLSDTA</sequence>
<keyword evidence="10" id="KW-0648">Protein biosynthesis</keyword>
<evidence type="ECO:0000256" key="7">
    <source>
        <dbReference type="ARBA" id="ARBA00022833"/>
    </source>
</evidence>
<evidence type="ECO:0000259" key="13">
    <source>
        <dbReference type="PROSITE" id="PS50860"/>
    </source>
</evidence>
<dbReference type="GO" id="GO:0004813">
    <property type="term" value="F:alanine-tRNA ligase activity"/>
    <property type="evidence" value="ECO:0007669"/>
    <property type="project" value="UniProtKB-EC"/>
</dbReference>
<dbReference type="SUPFAM" id="SSF55186">
    <property type="entry name" value="ThrRS/AlaRS common domain"/>
    <property type="match status" value="1"/>
</dbReference>
<keyword evidence="6" id="KW-0547">Nucleotide-binding</keyword>
<dbReference type="PROSITE" id="PS50860">
    <property type="entry name" value="AA_TRNA_LIGASE_II_ALA"/>
    <property type="match status" value="1"/>
</dbReference>
<reference evidence="14" key="1">
    <citation type="submission" date="2022-04" db="EMBL/GenBank/DDBJ databases">
        <title>Halocatena sp. nov., isolated from a salt lake.</title>
        <authorList>
            <person name="Cui H.-L."/>
        </authorList>
    </citation>
    <scope>NUCLEOTIDE SEQUENCE</scope>
    <source>
        <strain evidence="14">AD-1</strain>
        <plasmid evidence="14">unnamed2</plasmid>
    </source>
</reference>
<dbReference type="InterPro" id="IPR012947">
    <property type="entry name" value="tRNA_SAD"/>
</dbReference>
<dbReference type="EC" id="6.1.1.7" evidence="2"/>
<organism evidence="14 15">
    <name type="scientific">Halocatena salina</name>
    <dbReference type="NCBI Taxonomy" id="2934340"/>
    <lineage>
        <taxon>Archaea</taxon>
        <taxon>Methanobacteriati</taxon>
        <taxon>Methanobacteriota</taxon>
        <taxon>Stenosarchaea group</taxon>
        <taxon>Halobacteria</taxon>
        <taxon>Halobacteriales</taxon>
        <taxon>Natronomonadaceae</taxon>
        <taxon>Halocatena</taxon>
    </lineage>
</organism>
<evidence type="ECO:0000256" key="2">
    <source>
        <dbReference type="ARBA" id="ARBA00013168"/>
    </source>
</evidence>
<feature type="coiled-coil region" evidence="12">
    <location>
        <begin position="269"/>
        <end position="296"/>
    </location>
</feature>
<dbReference type="Gene3D" id="3.30.980.10">
    <property type="entry name" value="Threonyl-trna Synthetase, Chain A, domain 2"/>
    <property type="match status" value="1"/>
</dbReference>
<keyword evidence="15" id="KW-1185">Reference proteome</keyword>
<dbReference type="EMBL" id="CP096021">
    <property type="protein sequence ID" value="UPM44894.1"/>
    <property type="molecule type" value="Genomic_DNA"/>
</dbReference>
<dbReference type="InterPro" id="IPR050058">
    <property type="entry name" value="Ala-tRNA_ligase"/>
</dbReference>
<protein>
    <recommendedName>
        <fullName evidence="3">Alanine--tRNA ligase</fullName>
        <ecNumber evidence="2">6.1.1.7</ecNumber>
    </recommendedName>
</protein>
<dbReference type="PANTHER" id="PTHR11777:SF9">
    <property type="entry name" value="ALANINE--TRNA LIGASE, CYTOPLASMIC"/>
    <property type="match status" value="1"/>
</dbReference>
<evidence type="ECO:0000256" key="10">
    <source>
        <dbReference type="ARBA" id="ARBA00022917"/>
    </source>
</evidence>
<dbReference type="Pfam" id="PF01411">
    <property type="entry name" value="tRNA-synt_2c"/>
    <property type="match status" value="1"/>
</dbReference>
<dbReference type="GO" id="GO:0000049">
    <property type="term" value="F:tRNA binding"/>
    <property type="evidence" value="ECO:0007669"/>
    <property type="project" value="UniProtKB-KW"/>
</dbReference>
<dbReference type="SMART" id="SM00863">
    <property type="entry name" value="tRNA_SAD"/>
    <property type="match status" value="1"/>
</dbReference>
<evidence type="ECO:0000256" key="1">
    <source>
        <dbReference type="ARBA" id="ARBA00008226"/>
    </source>
</evidence>
<keyword evidence="12" id="KW-0175">Coiled coil</keyword>
<dbReference type="InterPro" id="IPR003156">
    <property type="entry name" value="DHHA1_dom"/>
</dbReference>
<dbReference type="Pfam" id="PF07973">
    <property type="entry name" value="tRNA_SAD"/>
    <property type="match status" value="1"/>
</dbReference>
<evidence type="ECO:0000256" key="3">
    <source>
        <dbReference type="ARBA" id="ARBA00017959"/>
    </source>
</evidence>
<keyword evidence="4" id="KW-0820">tRNA-binding</keyword>
<dbReference type="GO" id="GO:0006419">
    <property type="term" value="P:alanyl-tRNA aminoacylation"/>
    <property type="evidence" value="ECO:0007669"/>
    <property type="project" value="InterPro"/>
</dbReference>
<evidence type="ECO:0000256" key="9">
    <source>
        <dbReference type="ARBA" id="ARBA00022884"/>
    </source>
</evidence>
<evidence type="ECO:0000256" key="12">
    <source>
        <dbReference type="SAM" id="Coils"/>
    </source>
</evidence>
<keyword evidence="11" id="KW-0030">Aminoacyl-tRNA synthetase</keyword>
<keyword evidence="9" id="KW-0694">RNA-binding</keyword>
<dbReference type="RefSeq" id="WP_247995548.1">
    <property type="nucleotide sequence ID" value="NZ_CP096021.1"/>
</dbReference>
<evidence type="ECO:0000256" key="11">
    <source>
        <dbReference type="ARBA" id="ARBA00023146"/>
    </source>
</evidence>
<feature type="domain" description="Alanyl-transfer RNA synthetases family profile" evidence="13">
    <location>
        <begin position="1"/>
        <end position="246"/>
    </location>
</feature>
<evidence type="ECO:0000256" key="6">
    <source>
        <dbReference type="ARBA" id="ARBA00022741"/>
    </source>
</evidence>
<geneLocation type="plasmid" evidence="14 15">
    <name>unnamed2</name>
</geneLocation>
<accession>A0A8U0A7B1</accession>
<dbReference type="GO" id="GO:0002161">
    <property type="term" value="F:aminoacyl-tRNA deacylase activity"/>
    <property type="evidence" value="ECO:0007669"/>
    <property type="project" value="TreeGrafter"/>
</dbReference>
<evidence type="ECO:0000256" key="5">
    <source>
        <dbReference type="ARBA" id="ARBA00022598"/>
    </source>
</evidence>
<dbReference type="Gene3D" id="2.40.30.130">
    <property type="match status" value="1"/>
</dbReference>
<dbReference type="SUPFAM" id="SSF50447">
    <property type="entry name" value="Translation proteins"/>
    <property type="match status" value="1"/>
</dbReference>
<name>A0A8U0A7B1_9EURY</name>
<dbReference type="InterPro" id="IPR018164">
    <property type="entry name" value="Ala-tRNA-synth_IIc_N"/>
</dbReference>